<sequence length="39" mass="4340">MPICLSHSCSRNWRTSNELASGLSRYHGYVPSTPMAVET</sequence>
<protein>
    <submittedName>
        <fullName evidence="1">Uncharacterized protein</fullName>
    </submittedName>
</protein>
<accession>A0AAF0WYM7</accession>
<gene>
    <name evidence="1" type="ORF">DCAR_0417400</name>
</gene>
<keyword evidence="2" id="KW-1185">Reference proteome</keyword>
<evidence type="ECO:0000313" key="2">
    <source>
        <dbReference type="Proteomes" id="UP000077755"/>
    </source>
</evidence>
<evidence type="ECO:0000313" key="1">
    <source>
        <dbReference type="EMBL" id="WOG98059.1"/>
    </source>
</evidence>
<reference evidence="1" key="1">
    <citation type="journal article" date="2016" name="Nat. Genet.">
        <title>A high-quality carrot genome assembly provides new insights into carotenoid accumulation and asterid genome evolution.</title>
        <authorList>
            <person name="Iorizzo M."/>
            <person name="Ellison S."/>
            <person name="Senalik D."/>
            <person name="Zeng P."/>
            <person name="Satapoomin P."/>
            <person name="Huang J."/>
            <person name="Bowman M."/>
            <person name="Iovene M."/>
            <person name="Sanseverino W."/>
            <person name="Cavagnaro P."/>
            <person name="Yildiz M."/>
            <person name="Macko-Podgorni A."/>
            <person name="Moranska E."/>
            <person name="Grzebelus E."/>
            <person name="Grzebelus D."/>
            <person name="Ashrafi H."/>
            <person name="Zheng Z."/>
            <person name="Cheng S."/>
            <person name="Spooner D."/>
            <person name="Van Deynze A."/>
            <person name="Simon P."/>
        </authorList>
    </citation>
    <scope>NUCLEOTIDE SEQUENCE</scope>
    <source>
        <tissue evidence="1">Leaf</tissue>
    </source>
</reference>
<reference evidence="1" key="2">
    <citation type="submission" date="2022-03" db="EMBL/GenBank/DDBJ databases">
        <title>Draft title - Genomic analysis of global carrot germplasm unveils the trajectory of domestication and the origin of high carotenoid orange carrot.</title>
        <authorList>
            <person name="Iorizzo M."/>
            <person name="Ellison S."/>
            <person name="Senalik D."/>
            <person name="Macko-Podgorni A."/>
            <person name="Grzebelus D."/>
            <person name="Bostan H."/>
            <person name="Rolling W."/>
            <person name="Curaba J."/>
            <person name="Simon P."/>
        </authorList>
    </citation>
    <scope>NUCLEOTIDE SEQUENCE</scope>
    <source>
        <tissue evidence="1">Leaf</tissue>
    </source>
</reference>
<dbReference type="AlphaFoldDB" id="A0AAF0WYM7"/>
<proteinExistence type="predicted"/>
<dbReference type="EMBL" id="CP093346">
    <property type="protein sequence ID" value="WOG98059.1"/>
    <property type="molecule type" value="Genomic_DNA"/>
</dbReference>
<name>A0AAF0WYM7_DAUCS</name>
<dbReference type="Proteomes" id="UP000077755">
    <property type="component" value="Chromosome 4"/>
</dbReference>
<organism evidence="1 2">
    <name type="scientific">Daucus carota subsp. sativus</name>
    <name type="common">Carrot</name>
    <dbReference type="NCBI Taxonomy" id="79200"/>
    <lineage>
        <taxon>Eukaryota</taxon>
        <taxon>Viridiplantae</taxon>
        <taxon>Streptophyta</taxon>
        <taxon>Embryophyta</taxon>
        <taxon>Tracheophyta</taxon>
        <taxon>Spermatophyta</taxon>
        <taxon>Magnoliopsida</taxon>
        <taxon>eudicotyledons</taxon>
        <taxon>Gunneridae</taxon>
        <taxon>Pentapetalae</taxon>
        <taxon>asterids</taxon>
        <taxon>campanulids</taxon>
        <taxon>Apiales</taxon>
        <taxon>Apiaceae</taxon>
        <taxon>Apioideae</taxon>
        <taxon>Scandiceae</taxon>
        <taxon>Daucinae</taxon>
        <taxon>Daucus</taxon>
        <taxon>Daucus sect. Daucus</taxon>
    </lineage>
</organism>